<keyword evidence="1" id="KW-1133">Transmembrane helix</keyword>
<keyword evidence="1" id="KW-0812">Transmembrane</keyword>
<evidence type="ECO:0000313" key="2">
    <source>
        <dbReference type="EMBL" id="MCG2429998.1"/>
    </source>
</evidence>
<proteinExistence type="predicted"/>
<dbReference type="Pfam" id="PF19665">
    <property type="entry name" value="DUF6168"/>
    <property type="match status" value="1"/>
</dbReference>
<keyword evidence="1" id="KW-0472">Membrane</keyword>
<dbReference type="InterPro" id="IPR046166">
    <property type="entry name" value="DUF6168"/>
</dbReference>
<dbReference type="Proteomes" id="UP001139462">
    <property type="component" value="Unassembled WGS sequence"/>
</dbReference>
<dbReference type="RefSeq" id="WP_237606731.1">
    <property type="nucleotide sequence ID" value="NZ_JAIRBB010000001.1"/>
</dbReference>
<evidence type="ECO:0000256" key="1">
    <source>
        <dbReference type="SAM" id="Phobius"/>
    </source>
</evidence>
<keyword evidence="3" id="KW-1185">Reference proteome</keyword>
<feature type="transmembrane region" description="Helical" evidence="1">
    <location>
        <begin position="106"/>
        <end position="127"/>
    </location>
</feature>
<dbReference type="EMBL" id="JAIRBB010000001">
    <property type="protein sequence ID" value="MCG2429998.1"/>
    <property type="molecule type" value="Genomic_DNA"/>
</dbReference>
<feature type="transmembrane region" description="Helical" evidence="1">
    <location>
        <begin position="40"/>
        <end position="60"/>
    </location>
</feature>
<organism evidence="2 3">
    <name type="scientific">Aequorivita xiaoshiensis</name>
    <dbReference type="NCBI Taxonomy" id="2874476"/>
    <lineage>
        <taxon>Bacteria</taxon>
        <taxon>Pseudomonadati</taxon>
        <taxon>Bacteroidota</taxon>
        <taxon>Flavobacteriia</taxon>
        <taxon>Flavobacteriales</taxon>
        <taxon>Flavobacteriaceae</taxon>
        <taxon>Aequorivita</taxon>
    </lineage>
</organism>
<feature type="transmembrane region" description="Helical" evidence="1">
    <location>
        <begin position="72"/>
        <end position="94"/>
    </location>
</feature>
<evidence type="ECO:0000313" key="3">
    <source>
        <dbReference type="Proteomes" id="UP001139462"/>
    </source>
</evidence>
<accession>A0A9X1R1S5</accession>
<comment type="caution">
    <text evidence="2">The sequence shown here is derived from an EMBL/GenBank/DDBJ whole genome shotgun (WGS) entry which is preliminary data.</text>
</comment>
<feature type="transmembrane region" description="Helical" evidence="1">
    <location>
        <begin position="7"/>
        <end position="28"/>
    </location>
</feature>
<gene>
    <name evidence="2" type="ORF">K8344_02605</name>
</gene>
<name>A0A9X1R1S5_9FLAO</name>
<reference evidence="2" key="1">
    <citation type="submission" date="2021-09" db="EMBL/GenBank/DDBJ databases">
        <title>Genome of Aequorivita sp. strain F64183.</title>
        <authorList>
            <person name="Wang Y."/>
        </authorList>
    </citation>
    <scope>NUCLEOTIDE SEQUENCE</scope>
    <source>
        <strain evidence="2">F64183</strain>
    </source>
</reference>
<dbReference type="AlphaFoldDB" id="A0A9X1R1S5"/>
<protein>
    <submittedName>
        <fullName evidence="2">DUF6168 family protein</fullName>
    </submittedName>
</protein>
<sequence length="131" mass="15183">MLQKKILHYTLLCGLVLIAGYAIHNFILEQLNIEHPFNLWHIYLFQGIATLILCINFEFISQKMQQLKDQLGFFYLAAMAVKVGLFSLFFKDILFSSLVLSKTDSLSLLIPVFLFLFLEVLIIVKILNRNN</sequence>